<accession>A0A0C1TYM9</accession>
<dbReference type="RefSeq" id="WP_160289254.1">
    <property type="nucleotide sequence ID" value="NZ_AYSO01000020.1"/>
</dbReference>
<organism evidence="1 2">
    <name type="scientific">Clostridium argentinense CDC 2741</name>
    <dbReference type="NCBI Taxonomy" id="1418104"/>
    <lineage>
        <taxon>Bacteria</taxon>
        <taxon>Bacillati</taxon>
        <taxon>Bacillota</taxon>
        <taxon>Clostridia</taxon>
        <taxon>Eubacteriales</taxon>
        <taxon>Clostridiaceae</taxon>
        <taxon>Clostridium</taxon>
    </lineage>
</organism>
<sequence length="58" mass="6586">MNIIRRSMENEVSDTKDINIEKNSKIKKWGITALVVLVSLGIAKKVINSNCKVEDREL</sequence>
<gene>
    <name evidence="1" type="ORF">U732_931</name>
</gene>
<comment type="caution">
    <text evidence="1">The sequence shown here is derived from an EMBL/GenBank/DDBJ whole genome shotgun (WGS) entry which is preliminary data.</text>
</comment>
<evidence type="ECO:0000313" key="1">
    <source>
        <dbReference type="EMBL" id="KIE44423.1"/>
    </source>
</evidence>
<dbReference type="AlphaFoldDB" id="A0A0C1TYM9"/>
<evidence type="ECO:0000313" key="2">
    <source>
        <dbReference type="Proteomes" id="UP000031366"/>
    </source>
</evidence>
<reference evidence="1 2" key="1">
    <citation type="journal article" date="2015" name="Infect. Genet. Evol.">
        <title>Genomic sequences of six botulinum neurotoxin-producing strains representing three clostridial species illustrate the mobility and diversity of botulinum neurotoxin genes.</title>
        <authorList>
            <person name="Smith T.J."/>
            <person name="Hill K.K."/>
            <person name="Xie G."/>
            <person name="Foley B.T."/>
            <person name="Williamson C.H."/>
            <person name="Foster J.T."/>
            <person name="Johnson S.L."/>
            <person name="Chertkov O."/>
            <person name="Teshima H."/>
            <person name="Gibbons H.S."/>
            <person name="Johnsky L.A."/>
            <person name="Karavis M.A."/>
            <person name="Smith L.A."/>
        </authorList>
    </citation>
    <scope>NUCLEOTIDE SEQUENCE [LARGE SCALE GENOMIC DNA]</scope>
    <source>
        <strain evidence="1 2">CDC 2741</strain>
    </source>
</reference>
<proteinExistence type="predicted"/>
<keyword evidence="2" id="KW-1185">Reference proteome</keyword>
<protein>
    <submittedName>
        <fullName evidence="1">Uncharacterized protein</fullName>
    </submittedName>
</protein>
<name>A0A0C1TYM9_9CLOT</name>
<dbReference type="Proteomes" id="UP000031366">
    <property type="component" value="Unassembled WGS sequence"/>
</dbReference>
<dbReference type="EMBL" id="AYSO01000020">
    <property type="protein sequence ID" value="KIE44423.1"/>
    <property type="molecule type" value="Genomic_DNA"/>
</dbReference>